<protein>
    <submittedName>
        <fullName evidence="2">Uncharacterized protein</fullName>
    </submittedName>
</protein>
<evidence type="ECO:0000256" key="1">
    <source>
        <dbReference type="SAM" id="Coils"/>
    </source>
</evidence>
<organism evidence="2 3">
    <name type="scientific">Babesia divergens</name>
    <dbReference type="NCBI Taxonomy" id="32595"/>
    <lineage>
        <taxon>Eukaryota</taxon>
        <taxon>Sar</taxon>
        <taxon>Alveolata</taxon>
        <taxon>Apicomplexa</taxon>
        <taxon>Aconoidasida</taxon>
        <taxon>Piroplasmida</taxon>
        <taxon>Babesiidae</taxon>
        <taxon>Babesia</taxon>
    </lineage>
</organism>
<feature type="coiled-coil region" evidence="1">
    <location>
        <begin position="844"/>
        <end position="963"/>
    </location>
</feature>
<sequence>MGQRNRIPNYRAILHGPAVWKGAMRRPDVDQQPPFIVAFEPQSDLLVVRQGTVELNELTIDDVTCGSQILSIFFYYSRDQALEAQHALSRSLNELQTVYDVFRSTRVLEILEQAIGSAHIPLEIVANRMDIGDDKPETSKIEGELSIAHERIESYSIRMAVSQGLNAVTPETDLIGNLRDAVTKKGSNVNRISLNFYKLTNTKIISAVQTPANVTTPYVLRKSGKSTPRNVTRATTPCARAGKAVVDLYSKRGLINPPTSWTAGPQYKNVLVAASPVLKAAVSSQELAEALEQSMENLRSVSQDHYVAADGVQKQESLEVEEVQQEVKEILLPSHVDDTQDVEDFNFANAMQQSSDRTHDSGVSNAVDLALKLFDMWKFNDFEVVNLPEPTIQIPKSSARRISIVSDHNNGHEDLGEGNDIQEVPQLETKTSAIETKLREELNAVKLQHERETSKLNEALREKDEIIANIVCANDSERVEESRIMVKELNKQLDSVVMEKDELLKQVQAIKEEKDNICKELELLKGKDSEAKDLEKTINQLKTDQEDQMIVMRRCISKLQKEKGEISNDLNKYKHEQRKLIFELDNAKNLEKQLKDSISKYEHTAVHVTSMEDELKMSKSTIAKLEESIMHTKLREEQLLKELTEAKIEKEDLRSSLERATLHANSMQAELEAEHVKTLHLNQRIKDIEATNVDLENKIDNVMAREEKLKHDKSQVADKYLKEKLKHDTLINEHEMRCKKLSNHVKELNVKLDMVAHKYDRLSEKYALDKVKASVKIHGLEKQINYSKQLNGNLINTVLRSKAELARKRCNLRAMAHALHLSENATEKQIVSELMKPKVLDPVIKQKLTNYERLKASYTKLKAENDEQAKVLEMKTNCYKKYVQRHDSLQDENRRLSTALAQERDRLVAMEVVAKKQVKTELAKTNEEKRMLYAKQCELMMQNEGLKQENDRLKQRLAMSQINSIESKGSDKSGRLSNYSSIDANNLVMDKLNKMRTVFYNSDVKGSSLKCRISDTTIEDDASVRYSRSIDLEEHKSLEKSVPPTSPCAYRDTKASLYSRRATWEKIRTRQLRNDERLESIFGANTYKQKPPWVY</sequence>
<accession>A0AAD9G6E0</accession>
<name>A0AAD9G6E0_BABDI</name>
<reference evidence="2" key="2">
    <citation type="submission" date="2021-05" db="EMBL/GenBank/DDBJ databases">
        <authorList>
            <person name="Pain A."/>
        </authorList>
    </citation>
    <scope>NUCLEOTIDE SEQUENCE</scope>
    <source>
        <strain evidence="2">1802A</strain>
    </source>
</reference>
<dbReference type="EMBL" id="JAHBMH010000073">
    <property type="protein sequence ID" value="KAK1932666.1"/>
    <property type="molecule type" value="Genomic_DNA"/>
</dbReference>
<evidence type="ECO:0000313" key="3">
    <source>
        <dbReference type="Proteomes" id="UP001195914"/>
    </source>
</evidence>
<reference evidence="2" key="1">
    <citation type="journal article" date="2014" name="Nucleic Acids Res.">
        <title>The evolutionary dynamics of variant antigen genes in Babesia reveal a history of genomic innovation underlying host-parasite interaction.</title>
        <authorList>
            <person name="Jackson A.P."/>
            <person name="Otto T.D."/>
            <person name="Darby A."/>
            <person name="Ramaprasad A."/>
            <person name="Xia D."/>
            <person name="Echaide I.E."/>
            <person name="Farber M."/>
            <person name="Gahlot S."/>
            <person name="Gamble J."/>
            <person name="Gupta D."/>
            <person name="Gupta Y."/>
            <person name="Jackson L."/>
            <person name="Malandrin L."/>
            <person name="Malas T.B."/>
            <person name="Moussa E."/>
            <person name="Nair M."/>
            <person name="Reid A.J."/>
            <person name="Sanders M."/>
            <person name="Sharma J."/>
            <person name="Tracey A."/>
            <person name="Quail M.A."/>
            <person name="Weir W."/>
            <person name="Wastling J.M."/>
            <person name="Hall N."/>
            <person name="Willadsen P."/>
            <person name="Lingelbach K."/>
            <person name="Shiels B."/>
            <person name="Tait A."/>
            <person name="Berriman M."/>
            <person name="Allred D.R."/>
            <person name="Pain A."/>
        </authorList>
    </citation>
    <scope>NUCLEOTIDE SEQUENCE</scope>
    <source>
        <strain evidence="2">1802A</strain>
    </source>
</reference>
<keyword evidence="1" id="KW-0175">Coiled coil</keyword>
<proteinExistence type="predicted"/>
<comment type="caution">
    <text evidence="2">The sequence shown here is derived from an EMBL/GenBank/DDBJ whole genome shotgun (WGS) entry which is preliminary data.</text>
</comment>
<keyword evidence="3" id="KW-1185">Reference proteome</keyword>
<feature type="coiled-coil region" evidence="1">
    <location>
        <begin position="439"/>
        <end position="765"/>
    </location>
</feature>
<gene>
    <name evidence="2" type="ORF">X943_000253</name>
</gene>
<evidence type="ECO:0000313" key="2">
    <source>
        <dbReference type="EMBL" id="KAK1932666.1"/>
    </source>
</evidence>
<dbReference type="AlphaFoldDB" id="A0AAD9G6E0"/>
<dbReference type="Proteomes" id="UP001195914">
    <property type="component" value="Unassembled WGS sequence"/>
</dbReference>